<dbReference type="EMBL" id="REGN01005063">
    <property type="protein sequence ID" value="RNA14995.1"/>
    <property type="molecule type" value="Genomic_DNA"/>
</dbReference>
<organism evidence="1 2">
    <name type="scientific">Brachionus plicatilis</name>
    <name type="common">Marine rotifer</name>
    <name type="synonym">Brachionus muelleri</name>
    <dbReference type="NCBI Taxonomy" id="10195"/>
    <lineage>
        <taxon>Eukaryota</taxon>
        <taxon>Metazoa</taxon>
        <taxon>Spiralia</taxon>
        <taxon>Gnathifera</taxon>
        <taxon>Rotifera</taxon>
        <taxon>Eurotatoria</taxon>
        <taxon>Monogononta</taxon>
        <taxon>Pseudotrocha</taxon>
        <taxon>Ploima</taxon>
        <taxon>Brachionidae</taxon>
        <taxon>Brachionus</taxon>
    </lineage>
</organism>
<comment type="caution">
    <text evidence="1">The sequence shown here is derived from an EMBL/GenBank/DDBJ whole genome shotgun (WGS) entry which is preliminary data.</text>
</comment>
<evidence type="ECO:0000313" key="1">
    <source>
        <dbReference type="EMBL" id="RNA14995.1"/>
    </source>
</evidence>
<name>A0A3M7QVM3_BRAPC</name>
<sequence length="179" mass="20926">MRLGKPWRHMRIPSRTPLHLSWSRTSGESILPARFSWFGIMQRTKFGLVLRRVDINLNNCSFIAKKFLEWDNVKVLTNINELEAFLRIDPHRNKSKNGSQTLKCNECELEISVANEAKRKGKAYDEVESSKIIRFEITLVSYGSLLGDNSYSARTPQIYFFLFCEIQYKMIKRTEINIS</sequence>
<reference evidence="1 2" key="1">
    <citation type="journal article" date="2018" name="Sci. Rep.">
        <title>Genomic signatures of local adaptation to the degree of environmental predictability in rotifers.</title>
        <authorList>
            <person name="Franch-Gras L."/>
            <person name="Hahn C."/>
            <person name="Garcia-Roger E.M."/>
            <person name="Carmona M.J."/>
            <person name="Serra M."/>
            <person name="Gomez A."/>
        </authorList>
    </citation>
    <scope>NUCLEOTIDE SEQUENCE [LARGE SCALE GENOMIC DNA]</scope>
    <source>
        <strain evidence="1">HYR1</strain>
    </source>
</reference>
<dbReference type="AlphaFoldDB" id="A0A3M7QVM3"/>
<proteinExistence type="predicted"/>
<accession>A0A3M7QVM3</accession>
<evidence type="ECO:0000313" key="2">
    <source>
        <dbReference type="Proteomes" id="UP000276133"/>
    </source>
</evidence>
<dbReference type="Proteomes" id="UP000276133">
    <property type="component" value="Unassembled WGS sequence"/>
</dbReference>
<protein>
    <submittedName>
        <fullName evidence="1">Uncharacterized protein</fullName>
    </submittedName>
</protein>
<keyword evidence="2" id="KW-1185">Reference proteome</keyword>
<gene>
    <name evidence="1" type="ORF">BpHYR1_007408</name>
</gene>